<dbReference type="AlphaFoldDB" id="A0A8S7CMK3"/>
<proteinExistence type="predicted"/>
<reference evidence="1 2" key="1">
    <citation type="submission" date="2019-06" db="EMBL/GenBank/DDBJ databases">
        <authorList>
            <consortium name="NARMS: The National Antimicrobial Resistance Monitoring System"/>
        </authorList>
    </citation>
    <scope>NUCLEOTIDE SEQUENCE [LARGE SCALE GENOMIC DNA]</scope>
    <source>
        <strain evidence="1 2">FSIS11921886</strain>
    </source>
</reference>
<evidence type="ECO:0000313" key="2">
    <source>
        <dbReference type="Proteomes" id="UP000519859"/>
    </source>
</evidence>
<dbReference type="EMBL" id="AASDFP010000014">
    <property type="protein sequence ID" value="EFB2192305.1"/>
    <property type="molecule type" value="Genomic_DNA"/>
</dbReference>
<name>A0A8S7CMK3_ECOLX</name>
<evidence type="ECO:0000313" key="1">
    <source>
        <dbReference type="EMBL" id="EFB2192305.1"/>
    </source>
</evidence>
<protein>
    <submittedName>
        <fullName evidence="1">Uncharacterized protein</fullName>
    </submittedName>
</protein>
<dbReference type="Proteomes" id="UP000519859">
    <property type="component" value="Unassembled WGS sequence"/>
</dbReference>
<organism evidence="1 2">
    <name type="scientific">Escherichia coli</name>
    <dbReference type="NCBI Taxonomy" id="562"/>
    <lineage>
        <taxon>Bacteria</taxon>
        <taxon>Pseudomonadati</taxon>
        <taxon>Pseudomonadota</taxon>
        <taxon>Gammaproteobacteria</taxon>
        <taxon>Enterobacterales</taxon>
        <taxon>Enterobacteriaceae</taxon>
        <taxon>Escherichia</taxon>
    </lineage>
</organism>
<accession>A0A8S7CMK3</accession>
<gene>
    <name evidence="1" type="ORF">FIJ20_08665</name>
</gene>
<comment type="caution">
    <text evidence="1">The sequence shown here is derived from an EMBL/GenBank/DDBJ whole genome shotgun (WGS) entry which is preliminary data.</text>
</comment>
<sequence length="59" mass="6982">MRISDLQVLTINTKYMSERFLQPNRIQLPVKQAKKTAAQIRHGFFNRTDLKHHYGRIDG</sequence>